<feature type="compositionally biased region" description="Basic residues" evidence="1">
    <location>
        <begin position="51"/>
        <end position="61"/>
    </location>
</feature>
<protein>
    <submittedName>
        <fullName evidence="2">Uncharacterized protein</fullName>
    </submittedName>
</protein>
<accession>A0A833SVD4</accession>
<dbReference type="AlphaFoldDB" id="A0A833SVD4"/>
<feature type="region of interest" description="Disordered" evidence="1">
    <location>
        <begin position="41"/>
        <end position="61"/>
    </location>
</feature>
<evidence type="ECO:0000256" key="1">
    <source>
        <dbReference type="SAM" id="MobiDB-lite"/>
    </source>
</evidence>
<evidence type="ECO:0000313" key="3">
    <source>
        <dbReference type="Proteomes" id="UP000602510"/>
    </source>
</evidence>
<sequence length="61" mass="6633">MGAVEGQLILHAVRVSIIAEFAQEESPAKMEISGVFAEAATRTPHGERRTALQKKRCQSPV</sequence>
<dbReference type="Proteomes" id="UP000602510">
    <property type="component" value="Unassembled WGS sequence"/>
</dbReference>
<name>A0A833SVD4_PHYIN</name>
<keyword evidence="3" id="KW-1185">Reference proteome</keyword>
<gene>
    <name evidence="2" type="ORF">GN244_ATG09238</name>
</gene>
<organism evidence="2 3">
    <name type="scientific">Phytophthora infestans</name>
    <name type="common">Potato late blight agent</name>
    <name type="synonym">Botrytis infestans</name>
    <dbReference type="NCBI Taxonomy" id="4787"/>
    <lineage>
        <taxon>Eukaryota</taxon>
        <taxon>Sar</taxon>
        <taxon>Stramenopiles</taxon>
        <taxon>Oomycota</taxon>
        <taxon>Peronosporomycetes</taxon>
        <taxon>Peronosporales</taxon>
        <taxon>Peronosporaceae</taxon>
        <taxon>Phytophthora</taxon>
    </lineage>
</organism>
<proteinExistence type="predicted"/>
<reference evidence="2" key="1">
    <citation type="submission" date="2020-04" db="EMBL/GenBank/DDBJ databases">
        <title>Hybrid Assembly of Korean Phytophthora infestans isolates.</title>
        <authorList>
            <person name="Prokchorchik M."/>
            <person name="Lee Y."/>
            <person name="Seo J."/>
            <person name="Cho J.-H."/>
            <person name="Park Y.-E."/>
            <person name="Jang D.-C."/>
            <person name="Im J.-S."/>
            <person name="Choi J.-G."/>
            <person name="Park H.-J."/>
            <person name="Lee G.-B."/>
            <person name="Lee Y.-G."/>
            <person name="Hong S.-Y."/>
            <person name="Cho K."/>
            <person name="Sohn K.H."/>
        </authorList>
    </citation>
    <scope>NUCLEOTIDE SEQUENCE</scope>
    <source>
        <strain evidence="2">KR_1_A1</strain>
    </source>
</reference>
<evidence type="ECO:0000313" key="2">
    <source>
        <dbReference type="EMBL" id="KAF4038709.1"/>
    </source>
</evidence>
<comment type="caution">
    <text evidence="2">The sequence shown here is derived from an EMBL/GenBank/DDBJ whole genome shotgun (WGS) entry which is preliminary data.</text>
</comment>
<dbReference type="EMBL" id="WSZM01000190">
    <property type="protein sequence ID" value="KAF4038709.1"/>
    <property type="molecule type" value="Genomic_DNA"/>
</dbReference>